<dbReference type="Gene3D" id="3.10.10.10">
    <property type="entry name" value="HIV Type 1 Reverse Transcriptase, subunit A, domain 1"/>
    <property type="match status" value="1"/>
</dbReference>
<evidence type="ECO:0000256" key="2">
    <source>
        <dbReference type="ARBA" id="ARBA00023172"/>
    </source>
</evidence>
<dbReference type="InterPro" id="IPR043502">
    <property type="entry name" value="DNA/RNA_pol_sf"/>
</dbReference>
<comment type="caution">
    <text evidence="6">The sequence shown here is derived from an EMBL/GenBank/DDBJ whole genome shotgun (WGS) entry which is preliminary data.</text>
</comment>
<dbReference type="PROSITE" id="PS50878">
    <property type="entry name" value="RT_POL"/>
    <property type="match status" value="1"/>
</dbReference>
<dbReference type="SUPFAM" id="SSF56672">
    <property type="entry name" value="DNA/RNA polymerases"/>
    <property type="match status" value="1"/>
</dbReference>
<sequence>MGSGEDSSPPPPKPPVLDSAELLTKYMEAQAKLIAQLELNQKHGYISAEQSSARHEDFKPPPFTGSAPTESKSLRTQFPDVKSSLLLDIMRHHLAPDDLGKLDFHGRPLAIDTKGKASTSSSLRYKSVFDLVVPLLTYFQVLGAFAATSGSALDVLQVMRGGMLYVSHIIDLSTRYQWEAVVRYHSRFHDARLVDMEEGDYSGWGKKDIDLMADTLVGWEVRDKGRSTGGGSGSKSSDKSAASLPITQQVCWDYNKGHCSATPCPNGRIHKCRKASRRLTKPVHAAGPSLQPPAPDPPSPSLPVSLPSPSLSPDPLFESLPHFQLFPPSPTLPPLRPNTDPRCNSLLPPNHNSLSVSSPLVLGAWDSYLRDYPDRRFVGALLQIIQFGADVGFIGAETDQACRNLKSAFEHPEFVDSSVQSLIEEGQLAGPFVSPPLPDFRCSPLGVVARKRNPAKLRVINHLSWPSPSSVNDGIPEEEGYIEYDRFETAVQDLITSGPGSLMAKLDLKDAFRHVPVRASNWHLLGIDWGSRFYYLLVLAFGLRTAPYIFNLFAEALHWIIQRHIPARLRHYLDDFLLTFSPSTSPVVANAAVEWVMALGRQLGLRFQEMKTLWPCTTVDFLGLELDSCAMEARLPDDKLSFLRTTLNEWVRRRSCTLRELQELTGFLQFAAQVIPHARTFIRRLHDFSTRFPTDNPHVCRSIPSGARADIKWWLAFSSAWNGIRLIGLDTGEPILVYTDASGRKGLGGVFGNHWFAARCPRRLRSRDIQYKELYAILQAILRWGDDWKNRHVVFYCDNQAVVAWLTTGTARSPPSMSLVRMVSMLAAALSFSYSLQAPVHTRPPPRPEALLTQVPPSWYETHAGVSQRAAFFLWHGIASSTRKTYSSGQKSFIDFISLNPQLRNADNSILPASPRMVLEWVSSLGFRGLQPNTIKNYLSALRSLHVDEGLPFDACESETVKRAIRGIKRFFGEKDRNPKQPITLKILQGLASIPGDMEDPFNASFDAAIKLAWAGFMRCGEFTLGSKEQFSPAEHLSRESVTFLPSIDAPTHIRLDIPASKTDPFRKGASILIAAAPGKITCPVAALKHLFISHPLPSNSPLFSGCTPGMPLSRTDFVSTLKARLDRLGIDSSKFSGHSFRRGAATAAAAVGFADHEIQLLGRWRSDAYKLYIDVPEIRILGLSARLHGSVASAAVPEPPSLHAAAGLA</sequence>
<dbReference type="EMBL" id="JAACJK010000165">
    <property type="protein sequence ID" value="KAF5323905.1"/>
    <property type="molecule type" value="Genomic_DNA"/>
</dbReference>
<dbReference type="InterPro" id="IPR044068">
    <property type="entry name" value="CB"/>
</dbReference>
<evidence type="ECO:0000256" key="1">
    <source>
        <dbReference type="ARBA" id="ARBA00023125"/>
    </source>
</evidence>
<dbReference type="OrthoDB" id="3067625at2759"/>
<evidence type="ECO:0000313" key="6">
    <source>
        <dbReference type="EMBL" id="KAF5323905.1"/>
    </source>
</evidence>
<evidence type="ECO:0000259" key="4">
    <source>
        <dbReference type="PROSITE" id="PS50878"/>
    </source>
</evidence>
<dbReference type="InterPro" id="IPR043128">
    <property type="entry name" value="Rev_trsase/Diguanyl_cyclase"/>
</dbReference>
<dbReference type="PANTHER" id="PTHR33050:SF8">
    <property type="entry name" value="REVERSE TRANSCRIPTASE DOMAIN-CONTAINING PROTEIN"/>
    <property type="match status" value="1"/>
</dbReference>
<feature type="region of interest" description="Disordered" evidence="3">
    <location>
        <begin position="48"/>
        <end position="74"/>
    </location>
</feature>
<accession>A0A8H5F4W2</accession>
<dbReference type="AlphaFoldDB" id="A0A8H5F4W2"/>
<gene>
    <name evidence="6" type="ORF">D9611_008332</name>
</gene>
<dbReference type="GO" id="GO:0006310">
    <property type="term" value="P:DNA recombination"/>
    <property type="evidence" value="ECO:0007669"/>
    <property type="project" value="UniProtKB-KW"/>
</dbReference>
<evidence type="ECO:0000259" key="5">
    <source>
        <dbReference type="PROSITE" id="PS51900"/>
    </source>
</evidence>
<dbReference type="CDD" id="cd09275">
    <property type="entry name" value="RNase_HI_RT_DIRS1"/>
    <property type="match status" value="1"/>
</dbReference>
<feature type="domain" description="Reverse transcriptase" evidence="4">
    <location>
        <begin position="429"/>
        <end position="626"/>
    </location>
</feature>
<feature type="compositionally biased region" description="Pro residues" evidence="3">
    <location>
        <begin position="290"/>
        <end position="301"/>
    </location>
</feature>
<feature type="region of interest" description="Disordered" evidence="3">
    <location>
        <begin position="222"/>
        <end position="241"/>
    </location>
</feature>
<feature type="region of interest" description="Disordered" evidence="3">
    <location>
        <begin position="275"/>
        <end position="310"/>
    </location>
</feature>
<keyword evidence="2" id="KW-0233">DNA recombination</keyword>
<dbReference type="InterPro" id="IPR000477">
    <property type="entry name" value="RT_dom"/>
</dbReference>
<dbReference type="PROSITE" id="PS51900">
    <property type="entry name" value="CB"/>
    <property type="match status" value="1"/>
</dbReference>
<proteinExistence type="predicted"/>
<dbReference type="GO" id="GO:0003677">
    <property type="term" value="F:DNA binding"/>
    <property type="evidence" value="ECO:0007669"/>
    <property type="project" value="UniProtKB-KW"/>
</dbReference>
<organism evidence="6 7">
    <name type="scientific">Ephemerocybe angulata</name>
    <dbReference type="NCBI Taxonomy" id="980116"/>
    <lineage>
        <taxon>Eukaryota</taxon>
        <taxon>Fungi</taxon>
        <taxon>Dikarya</taxon>
        <taxon>Basidiomycota</taxon>
        <taxon>Agaricomycotina</taxon>
        <taxon>Agaricomycetes</taxon>
        <taxon>Agaricomycetidae</taxon>
        <taxon>Agaricales</taxon>
        <taxon>Agaricineae</taxon>
        <taxon>Psathyrellaceae</taxon>
        <taxon>Ephemerocybe</taxon>
    </lineage>
</organism>
<dbReference type="InterPro" id="IPR010998">
    <property type="entry name" value="Integrase_recombinase_N"/>
</dbReference>
<dbReference type="Pfam" id="PF00078">
    <property type="entry name" value="RVT_1"/>
    <property type="match status" value="1"/>
</dbReference>
<dbReference type="PANTHER" id="PTHR33050">
    <property type="entry name" value="REVERSE TRANSCRIPTASE DOMAIN-CONTAINING PROTEIN"/>
    <property type="match status" value="1"/>
</dbReference>
<dbReference type="InterPro" id="IPR013762">
    <property type="entry name" value="Integrase-like_cat_sf"/>
</dbReference>
<dbReference type="SUPFAM" id="SSF47823">
    <property type="entry name" value="lambda integrase-like, N-terminal domain"/>
    <property type="match status" value="1"/>
</dbReference>
<dbReference type="InterPro" id="IPR052055">
    <property type="entry name" value="Hepadnavirus_pol/RT"/>
</dbReference>
<reference evidence="6 7" key="1">
    <citation type="journal article" date="2020" name="ISME J.">
        <title>Uncovering the hidden diversity of litter-decomposition mechanisms in mushroom-forming fungi.</title>
        <authorList>
            <person name="Floudas D."/>
            <person name="Bentzer J."/>
            <person name="Ahren D."/>
            <person name="Johansson T."/>
            <person name="Persson P."/>
            <person name="Tunlid A."/>
        </authorList>
    </citation>
    <scope>NUCLEOTIDE SEQUENCE [LARGE SCALE GENOMIC DNA]</scope>
    <source>
        <strain evidence="6 7">CBS 175.51</strain>
    </source>
</reference>
<evidence type="ECO:0000313" key="7">
    <source>
        <dbReference type="Proteomes" id="UP000541558"/>
    </source>
</evidence>
<feature type="domain" description="Core-binding (CB)" evidence="5">
    <location>
        <begin position="861"/>
        <end position="950"/>
    </location>
</feature>
<keyword evidence="7" id="KW-1185">Reference proteome</keyword>
<evidence type="ECO:0008006" key="8">
    <source>
        <dbReference type="Google" id="ProtNLM"/>
    </source>
</evidence>
<name>A0A8H5F4W2_9AGAR</name>
<dbReference type="InterPro" id="IPR011010">
    <property type="entry name" value="DNA_brk_join_enz"/>
</dbReference>
<dbReference type="Gene3D" id="1.10.443.10">
    <property type="entry name" value="Intergrase catalytic core"/>
    <property type="match status" value="1"/>
</dbReference>
<keyword evidence="1" id="KW-0238">DNA-binding</keyword>
<protein>
    <recommendedName>
        <fullName evidence="8">Reverse transcriptase domain-containing protein</fullName>
    </recommendedName>
</protein>
<dbReference type="SUPFAM" id="SSF56349">
    <property type="entry name" value="DNA breaking-rejoining enzymes"/>
    <property type="match status" value="1"/>
</dbReference>
<dbReference type="Gene3D" id="1.10.150.130">
    <property type="match status" value="1"/>
</dbReference>
<dbReference type="GO" id="GO:0015074">
    <property type="term" value="P:DNA integration"/>
    <property type="evidence" value="ECO:0007669"/>
    <property type="project" value="InterPro"/>
</dbReference>
<evidence type="ECO:0000256" key="3">
    <source>
        <dbReference type="SAM" id="MobiDB-lite"/>
    </source>
</evidence>
<dbReference type="Gene3D" id="3.30.70.270">
    <property type="match status" value="1"/>
</dbReference>
<dbReference type="Proteomes" id="UP000541558">
    <property type="component" value="Unassembled WGS sequence"/>
</dbReference>